<dbReference type="CDD" id="cd06581">
    <property type="entry name" value="TM_PBP1_LivM_like"/>
    <property type="match status" value="1"/>
</dbReference>
<evidence type="ECO:0000256" key="1">
    <source>
        <dbReference type="ARBA" id="ARBA00004651"/>
    </source>
</evidence>
<comment type="subcellular location">
    <subcellularLocation>
        <location evidence="1">Cell membrane</location>
        <topology evidence="1">Multi-pass membrane protein</topology>
    </subcellularLocation>
</comment>
<evidence type="ECO:0000313" key="7">
    <source>
        <dbReference type="EMBL" id="SEU09808.1"/>
    </source>
</evidence>
<dbReference type="RefSeq" id="WP_092369115.1">
    <property type="nucleotide sequence ID" value="NZ_DAINWJ010000195.1"/>
</dbReference>
<dbReference type="Proteomes" id="UP000198508">
    <property type="component" value="Unassembled WGS sequence"/>
</dbReference>
<keyword evidence="2" id="KW-1003">Cell membrane</keyword>
<evidence type="ECO:0000256" key="3">
    <source>
        <dbReference type="ARBA" id="ARBA00022692"/>
    </source>
</evidence>
<evidence type="ECO:0000256" key="5">
    <source>
        <dbReference type="ARBA" id="ARBA00023136"/>
    </source>
</evidence>
<keyword evidence="8" id="KW-1185">Reference proteome</keyword>
<protein>
    <submittedName>
        <fullName evidence="7">Branched-chain amino acid transport system permease protein</fullName>
    </submittedName>
</protein>
<evidence type="ECO:0000256" key="2">
    <source>
        <dbReference type="ARBA" id="ARBA00022475"/>
    </source>
</evidence>
<name>A0A1I0JHW1_9FIRM</name>
<evidence type="ECO:0000256" key="4">
    <source>
        <dbReference type="ARBA" id="ARBA00022989"/>
    </source>
</evidence>
<keyword evidence="3 6" id="KW-0812">Transmembrane</keyword>
<dbReference type="EMBL" id="FOIM01000030">
    <property type="protein sequence ID" value="SEU09808.1"/>
    <property type="molecule type" value="Genomic_DNA"/>
</dbReference>
<proteinExistence type="predicted"/>
<dbReference type="Pfam" id="PF02653">
    <property type="entry name" value="BPD_transp_2"/>
    <property type="match status" value="1"/>
</dbReference>
<feature type="transmembrane region" description="Helical" evidence="6">
    <location>
        <begin position="20"/>
        <end position="53"/>
    </location>
</feature>
<sequence length="346" mass="38170">MMKFLKDRGMRKNMIRAIFLIAFIMVCLSSSYYTIIGVQCLINAIAVLGLVLVSGYTRQIHLGQAAFIGLGAYTSAVLMSKVGMNFWLTIPCALLLSMLVGVLLGIPTLKLREGPYLAMVTQIFGEIIFVLLINMEGVTGGSYGLAGFGKPSIGSFKIDTKVKLLFLTTIFFIICFFVTARVTRSKYGRFFISIRESQEAALSVGVNTTKFKLLAFVICSALGGLAGVFYSQCLGFLSPEQFRWNISLTLISMAIIGGIGDIDGGVLGAIVLTFLPELLRDFSAQWRMITYGVLLILVLTFLPDGVISLIGKKPSEIKKMLKERTELLFTDERAKRRKQLKKTIRT</sequence>
<dbReference type="PANTHER" id="PTHR30482:SF10">
    <property type="entry name" value="HIGH-AFFINITY BRANCHED-CHAIN AMINO ACID TRANSPORT PROTEIN BRAE"/>
    <property type="match status" value="1"/>
</dbReference>
<reference evidence="8" key="1">
    <citation type="submission" date="2016-10" db="EMBL/GenBank/DDBJ databases">
        <authorList>
            <person name="Varghese N."/>
            <person name="Submissions S."/>
        </authorList>
    </citation>
    <scope>NUCLEOTIDE SEQUENCE [LARGE SCALE GENOMIC DNA]</scope>
    <source>
        <strain evidence="8">NLAE-zl-G277</strain>
    </source>
</reference>
<evidence type="ECO:0000313" key="8">
    <source>
        <dbReference type="Proteomes" id="UP000198508"/>
    </source>
</evidence>
<dbReference type="InterPro" id="IPR043428">
    <property type="entry name" value="LivM-like"/>
</dbReference>
<dbReference type="GeneID" id="93277689"/>
<accession>A0A1I0JHW1</accession>
<keyword evidence="5 6" id="KW-0472">Membrane</keyword>
<gene>
    <name evidence="7" type="ORF">SAMN05216313_13044</name>
</gene>
<feature type="transmembrane region" description="Helical" evidence="6">
    <location>
        <begin position="213"/>
        <end position="237"/>
    </location>
</feature>
<dbReference type="GO" id="GO:0015658">
    <property type="term" value="F:branched-chain amino acid transmembrane transporter activity"/>
    <property type="evidence" value="ECO:0007669"/>
    <property type="project" value="InterPro"/>
</dbReference>
<organism evidence="7 8">
    <name type="scientific">Enterocloster lavalensis</name>
    <dbReference type="NCBI Taxonomy" id="460384"/>
    <lineage>
        <taxon>Bacteria</taxon>
        <taxon>Bacillati</taxon>
        <taxon>Bacillota</taxon>
        <taxon>Clostridia</taxon>
        <taxon>Lachnospirales</taxon>
        <taxon>Lachnospiraceae</taxon>
        <taxon>Enterocloster</taxon>
    </lineage>
</organism>
<dbReference type="GO" id="GO:0005886">
    <property type="term" value="C:plasma membrane"/>
    <property type="evidence" value="ECO:0007669"/>
    <property type="project" value="UniProtKB-SubCell"/>
</dbReference>
<evidence type="ECO:0000256" key="6">
    <source>
        <dbReference type="SAM" id="Phobius"/>
    </source>
</evidence>
<feature type="transmembrane region" description="Helical" evidence="6">
    <location>
        <begin position="288"/>
        <end position="310"/>
    </location>
</feature>
<dbReference type="AlphaFoldDB" id="A0A1I0JHW1"/>
<feature type="transmembrane region" description="Helical" evidence="6">
    <location>
        <begin position="164"/>
        <end position="183"/>
    </location>
</feature>
<keyword evidence="4 6" id="KW-1133">Transmembrane helix</keyword>
<dbReference type="STRING" id="460384.SAMN05216313_13044"/>
<feature type="transmembrane region" description="Helical" evidence="6">
    <location>
        <begin position="59"/>
        <end position="79"/>
    </location>
</feature>
<dbReference type="PANTHER" id="PTHR30482">
    <property type="entry name" value="HIGH-AFFINITY BRANCHED-CHAIN AMINO ACID TRANSPORT SYSTEM PERMEASE"/>
    <property type="match status" value="1"/>
</dbReference>
<dbReference type="InterPro" id="IPR001851">
    <property type="entry name" value="ABC_transp_permease"/>
</dbReference>
<feature type="transmembrane region" description="Helical" evidence="6">
    <location>
        <begin position="86"/>
        <end position="109"/>
    </location>
</feature>
<feature type="transmembrane region" description="Helical" evidence="6">
    <location>
        <begin position="249"/>
        <end position="276"/>
    </location>
</feature>